<dbReference type="PANTHER" id="PTHR45947">
    <property type="entry name" value="SULFOQUINOVOSYL TRANSFERASE SQD2"/>
    <property type="match status" value="1"/>
</dbReference>
<gene>
    <name evidence="3" type="ORF">ACE5LO_02510</name>
</gene>
<keyword evidence="3" id="KW-0328">Glycosyltransferase</keyword>
<feature type="domain" description="Glycosyltransferase subfamily 4-like N-terminal" evidence="2">
    <location>
        <begin position="13"/>
        <end position="174"/>
    </location>
</feature>
<dbReference type="EC" id="2.4.-.-" evidence="3"/>
<dbReference type="RefSeq" id="WP_375518500.1">
    <property type="nucleotide sequence ID" value="NZ_JBHIRY010000001.1"/>
</dbReference>
<evidence type="ECO:0000259" key="2">
    <source>
        <dbReference type="Pfam" id="PF13439"/>
    </source>
</evidence>
<dbReference type="PANTHER" id="PTHR45947:SF3">
    <property type="entry name" value="SULFOQUINOVOSYL TRANSFERASE SQD2"/>
    <property type="match status" value="1"/>
</dbReference>
<evidence type="ECO:0000313" key="3">
    <source>
        <dbReference type="EMBL" id="MFB5759258.1"/>
    </source>
</evidence>
<keyword evidence="3" id="KW-0687">Ribonucleoprotein</keyword>
<proteinExistence type="predicted"/>
<dbReference type="InterPro" id="IPR028098">
    <property type="entry name" value="Glyco_trans_4-like_N"/>
</dbReference>
<dbReference type="InterPro" id="IPR001296">
    <property type="entry name" value="Glyco_trans_1"/>
</dbReference>
<dbReference type="InterPro" id="IPR050194">
    <property type="entry name" value="Glycosyltransferase_grp1"/>
</dbReference>
<protein>
    <submittedName>
        <fullName evidence="3">Glycosyltransferase family 4 protein</fullName>
        <ecNumber evidence="3">2.4.-.-</ecNumber>
    </submittedName>
</protein>
<dbReference type="EMBL" id="JBHIRY010000001">
    <property type="protein sequence ID" value="MFB5759258.1"/>
    <property type="molecule type" value="Genomic_DNA"/>
</dbReference>
<keyword evidence="3" id="KW-0689">Ribosomal protein</keyword>
<dbReference type="Proteomes" id="UP001580430">
    <property type="component" value="Unassembled WGS sequence"/>
</dbReference>
<evidence type="ECO:0000259" key="1">
    <source>
        <dbReference type="Pfam" id="PF00534"/>
    </source>
</evidence>
<reference evidence="3 4" key="1">
    <citation type="submission" date="2024-09" db="EMBL/GenBank/DDBJ databases">
        <title>Paenibacillus zeirhizospherea sp. nov., isolated from surface of the maize (Zea mays) roots in a horticulture field, Hungary.</title>
        <authorList>
            <person name="Marton D."/>
            <person name="Farkas M."/>
            <person name="Bedics A."/>
            <person name="Toth E."/>
            <person name="Tancsics A."/>
            <person name="Boka K."/>
            <person name="Marati G."/>
            <person name="Kriszt B."/>
            <person name="Cserhati M."/>
        </authorList>
    </citation>
    <scope>NUCLEOTIDE SEQUENCE [LARGE SCALE GENOMIC DNA]</scope>
    <source>
        <strain evidence="3 4">JCM 18446</strain>
    </source>
</reference>
<organism evidence="3 4">
    <name type="scientific">Paenibacillus medicaginis</name>
    <dbReference type="NCBI Taxonomy" id="1470560"/>
    <lineage>
        <taxon>Bacteria</taxon>
        <taxon>Bacillati</taxon>
        <taxon>Bacillota</taxon>
        <taxon>Bacilli</taxon>
        <taxon>Bacillales</taxon>
        <taxon>Paenibacillaceae</taxon>
        <taxon>Paenibacillus</taxon>
    </lineage>
</organism>
<sequence>MKIGIILEQLKSIGGTSIHVSSMAKCLADEGHEVHVISLGEVNKCLDLGNVVHHSAGPLPANILDGNSSARLLINMLLEVTYKYEIDIVHAHYPCAMLASAINKVINDVPYVVTLHGYEIQSFLMRDFQYYSSLVGLTLPSTIISVSKALASEFTEIFEGTHISINDASIEIIPDGTSFEIVTKEAEEIRKKLKLESEFTFVFVGRLSVEKGLRELLLAFKETVKQQPNCRLIIVGRGQMSQEIDEFISQHDLKENVHLIGEIPHYEVIKYLSASDVLVLPSHSEGLGTVILEAFAAGIPIIGTTVGGIPEAIMHNENGLLVRPRDHVTLADEMIKIATDPEGYDHLKQGAINSTNKYTWNNLTKQIIEIYKNAIYKRDKRKEEMLNKIREKYDFSQGNPWDKSSREETKL</sequence>
<keyword evidence="3" id="KW-0808">Transferase</keyword>
<keyword evidence="4" id="KW-1185">Reference proteome</keyword>
<feature type="domain" description="Glycosyl transferase family 1" evidence="1">
    <location>
        <begin position="187"/>
        <end position="352"/>
    </location>
</feature>
<dbReference type="GO" id="GO:0005840">
    <property type="term" value="C:ribosome"/>
    <property type="evidence" value="ECO:0007669"/>
    <property type="project" value="UniProtKB-KW"/>
</dbReference>
<dbReference type="CDD" id="cd03801">
    <property type="entry name" value="GT4_PimA-like"/>
    <property type="match status" value="1"/>
</dbReference>
<evidence type="ECO:0000313" key="4">
    <source>
        <dbReference type="Proteomes" id="UP001580430"/>
    </source>
</evidence>
<dbReference type="Pfam" id="PF00534">
    <property type="entry name" value="Glycos_transf_1"/>
    <property type="match status" value="1"/>
</dbReference>
<dbReference type="Pfam" id="PF13439">
    <property type="entry name" value="Glyco_transf_4"/>
    <property type="match status" value="1"/>
</dbReference>
<dbReference type="GO" id="GO:0016757">
    <property type="term" value="F:glycosyltransferase activity"/>
    <property type="evidence" value="ECO:0007669"/>
    <property type="project" value="UniProtKB-KW"/>
</dbReference>
<name>A0ABV5BVE5_9BACL</name>
<dbReference type="SUPFAM" id="SSF53756">
    <property type="entry name" value="UDP-Glycosyltransferase/glycogen phosphorylase"/>
    <property type="match status" value="1"/>
</dbReference>
<accession>A0ABV5BVE5</accession>
<comment type="caution">
    <text evidence="3">The sequence shown here is derived from an EMBL/GenBank/DDBJ whole genome shotgun (WGS) entry which is preliminary data.</text>
</comment>
<dbReference type="Gene3D" id="3.40.50.2000">
    <property type="entry name" value="Glycogen Phosphorylase B"/>
    <property type="match status" value="2"/>
</dbReference>